<name>A0A3A9ARD8_9FIRM</name>
<gene>
    <name evidence="2" type="ORF">D7V94_02550</name>
</gene>
<accession>A0A3A9ARD8</accession>
<comment type="caution">
    <text evidence="2">The sequence shown here is derived from an EMBL/GenBank/DDBJ whole genome shotgun (WGS) entry which is preliminary data.</text>
</comment>
<feature type="domain" description="Xylose isomerase-like TIM barrel" evidence="1">
    <location>
        <begin position="23"/>
        <end position="243"/>
    </location>
</feature>
<dbReference type="Pfam" id="PF01261">
    <property type="entry name" value="AP_endonuc_2"/>
    <property type="match status" value="1"/>
</dbReference>
<dbReference type="Proteomes" id="UP000280696">
    <property type="component" value="Unassembled WGS sequence"/>
</dbReference>
<evidence type="ECO:0000259" key="1">
    <source>
        <dbReference type="Pfam" id="PF01261"/>
    </source>
</evidence>
<dbReference type="PANTHER" id="PTHR12110">
    <property type="entry name" value="HYDROXYPYRUVATE ISOMERASE"/>
    <property type="match status" value="1"/>
</dbReference>
<evidence type="ECO:0000313" key="2">
    <source>
        <dbReference type="EMBL" id="RKI93594.1"/>
    </source>
</evidence>
<dbReference type="RefSeq" id="WP_120466482.1">
    <property type="nucleotide sequence ID" value="NZ_RAYQ01000002.1"/>
</dbReference>
<dbReference type="Gene3D" id="3.20.20.150">
    <property type="entry name" value="Divalent-metal-dependent TIM barrel enzymes"/>
    <property type="match status" value="1"/>
</dbReference>
<dbReference type="AlphaFoldDB" id="A0A3A9ARD8"/>
<dbReference type="OrthoDB" id="9786584at2"/>
<reference evidence="2 3" key="1">
    <citation type="submission" date="2018-09" db="EMBL/GenBank/DDBJ databases">
        <title>Murine metabolic-syndrome-specific gut microbial biobank.</title>
        <authorList>
            <person name="Liu C."/>
        </authorList>
    </citation>
    <scope>NUCLEOTIDE SEQUENCE [LARGE SCALE GENOMIC DNA]</scope>
    <source>
        <strain evidence="2 3">0.1xD8-82</strain>
    </source>
</reference>
<dbReference type="PANTHER" id="PTHR12110:SF21">
    <property type="entry name" value="XYLOSE ISOMERASE-LIKE TIM BARREL DOMAIN-CONTAINING PROTEIN"/>
    <property type="match status" value="1"/>
</dbReference>
<sequence length="266" mass="30976">MYLAGRSHIIQNRSLIDTMRMFHRMGYGGLELSLQHGMGKWLDVNYLEDYVIEKVNEVSRELSFPITALACHQNYVWDDYTYEVEKKLLKKAAGYHPVSNTVILSTFMDYGQRELHEKEVYAQLVERTRQLCAIAEDQGLNLAIEIEPNQLVHNLDRFLELADQVKSPALKINFDVGHFYLSEKDLYAAMERAKDYICYSHIDNMCMGEHCHKLPWEGDIDLLAVYRKLKMLGYDGPVSLDIYLQDYESVAPKCLSYINRNIFELL</sequence>
<evidence type="ECO:0000313" key="3">
    <source>
        <dbReference type="Proteomes" id="UP000280696"/>
    </source>
</evidence>
<dbReference type="EMBL" id="RAYQ01000002">
    <property type="protein sequence ID" value="RKI93594.1"/>
    <property type="molecule type" value="Genomic_DNA"/>
</dbReference>
<dbReference type="SUPFAM" id="SSF51658">
    <property type="entry name" value="Xylose isomerase-like"/>
    <property type="match status" value="1"/>
</dbReference>
<keyword evidence="2" id="KW-0413">Isomerase</keyword>
<dbReference type="InterPro" id="IPR050312">
    <property type="entry name" value="IolE/XylAMocC-like"/>
</dbReference>
<keyword evidence="3" id="KW-1185">Reference proteome</keyword>
<protein>
    <submittedName>
        <fullName evidence="2">Sugar phosphate isomerase/epimerase</fullName>
    </submittedName>
</protein>
<dbReference type="GO" id="GO:0016853">
    <property type="term" value="F:isomerase activity"/>
    <property type="evidence" value="ECO:0007669"/>
    <property type="project" value="UniProtKB-KW"/>
</dbReference>
<proteinExistence type="predicted"/>
<dbReference type="InterPro" id="IPR036237">
    <property type="entry name" value="Xyl_isomerase-like_sf"/>
</dbReference>
<dbReference type="InterPro" id="IPR013022">
    <property type="entry name" value="Xyl_isomerase-like_TIM-brl"/>
</dbReference>
<organism evidence="2 3">
    <name type="scientific">Parablautia intestinalis</name>
    <dbReference type="NCBI Taxonomy" id="2320100"/>
    <lineage>
        <taxon>Bacteria</taxon>
        <taxon>Bacillati</taxon>
        <taxon>Bacillota</taxon>
        <taxon>Clostridia</taxon>
        <taxon>Lachnospirales</taxon>
        <taxon>Lachnospiraceae</taxon>
        <taxon>Parablautia</taxon>
    </lineage>
</organism>